<keyword evidence="5" id="KW-1185">Reference proteome</keyword>
<organism evidence="4 5">
    <name type="scientific">Skeletonema marinoi</name>
    <dbReference type="NCBI Taxonomy" id="267567"/>
    <lineage>
        <taxon>Eukaryota</taxon>
        <taxon>Sar</taxon>
        <taxon>Stramenopiles</taxon>
        <taxon>Ochrophyta</taxon>
        <taxon>Bacillariophyta</taxon>
        <taxon>Coscinodiscophyceae</taxon>
        <taxon>Thalassiosirophycidae</taxon>
        <taxon>Thalassiosirales</taxon>
        <taxon>Skeletonemataceae</taxon>
        <taxon>Skeletonema</taxon>
        <taxon>Skeletonema marinoi-dohrnii complex</taxon>
    </lineage>
</organism>
<feature type="region of interest" description="Disordered" evidence="2">
    <location>
        <begin position="114"/>
        <end position="198"/>
    </location>
</feature>
<dbReference type="PANTHER" id="PTHR36220:SF1">
    <property type="entry name" value="GAMMA TUBULIN COMPLEX COMPONENT C-TERMINAL DOMAIN-CONTAINING PROTEIN"/>
    <property type="match status" value="1"/>
</dbReference>
<evidence type="ECO:0000313" key="5">
    <source>
        <dbReference type="Proteomes" id="UP001224775"/>
    </source>
</evidence>
<dbReference type="PANTHER" id="PTHR36220">
    <property type="entry name" value="UNNAMED PRODUCT"/>
    <property type="match status" value="1"/>
</dbReference>
<proteinExistence type="predicted"/>
<keyword evidence="1" id="KW-0732">Signal</keyword>
<protein>
    <submittedName>
        <fullName evidence="4">Uncharacterized protein</fullName>
    </submittedName>
</protein>
<dbReference type="Gene3D" id="2.130.10.130">
    <property type="entry name" value="Integrin alpha, N-terminal"/>
    <property type="match status" value="1"/>
</dbReference>
<feature type="transmembrane region" description="Helical" evidence="3">
    <location>
        <begin position="256"/>
        <end position="276"/>
    </location>
</feature>
<evidence type="ECO:0000256" key="2">
    <source>
        <dbReference type="SAM" id="MobiDB-lite"/>
    </source>
</evidence>
<feature type="compositionally biased region" description="Acidic residues" evidence="2">
    <location>
        <begin position="130"/>
        <end position="166"/>
    </location>
</feature>
<dbReference type="InterPro" id="IPR011043">
    <property type="entry name" value="Gal_Oxase/kelch_b-propeller"/>
</dbReference>
<dbReference type="InterPro" id="IPR013517">
    <property type="entry name" value="FG-GAP"/>
</dbReference>
<dbReference type="InterPro" id="IPR028994">
    <property type="entry name" value="Integrin_alpha_N"/>
</dbReference>
<reference evidence="4" key="1">
    <citation type="submission" date="2023-06" db="EMBL/GenBank/DDBJ databases">
        <title>Survivors Of The Sea: Transcriptome response of Skeletonema marinoi to long-term dormancy.</title>
        <authorList>
            <person name="Pinder M.I.M."/>
            <person name="Kourtchenko O."/>
            <person name="Robertson E.K."/>
            <person name="Larsson T."/>
            <person name="Maumus F."/>
            <person name="Osuna-Cruz C.M."/>
            <person name="Vancaester E."/>
            <person name="Stenow R."/>
            <person name="Vandepoele K."/>
            <person name="Ploug H."/>
            <person name="Bruchert V."/>
            <person name="Godhe A."/>
            <person name="Topel M."/>
        </authorList>
    </citation>
    <scope>NUCLEOTIDE SEQUENCE</scope>
    <source>
        <strain evidence="4">R05AC</strain>
    </source>
</reference>
<comment type="caution">
    <text evidence="4">The sequence shown here is derived from an EMBL/GenBank/DDBJ whole genome shotgun (WGS) entry which is preliminary data.</text>
</comment>
<gene>
    <name evidence="4" type="ORF">QTG54_014185</name>
</gene>
<feature type="region of interest" description="Disordered" evidence="2">
    <location>
        <begin position="279"/>
        <end position="335"/>
    </location>
</feature>
<keyword evidence="3" id="KW-0472">Membrane</keyword>
<keyword evidence="3" id="KW-0812">Transmembrane</keyword>
<dbReference type="SUPFAM" id="SSF50965">
    <property type="entry name" value="Galactose oxidase, central domain"/>
    <property type="match status" value="1"/>
</dbReference>
<accession>A0AAD9D6X5</accession>
<evidence type="ECO:0000256" key="1">
    <source>
        <dbReference type="ARBA" id="ARBA00022729"/>
    </source>
</evidence>
<feature type="region of interest" description="Disordered" evidence="2">
    <location>
        <begin position="1"/>
        <end position="44"/>
    </location>
</feature>
<dbReference type="AlphaFoldDB" id="A0AAD9D6X5"/>
<feature type="compositionally biased region" description="Basic and acidic residues" evidence="2">
    <location>
        <begin position="230"/>
        <end position="248"/>
    </location>
</feature>
<evidence type="ECO:0000313" key="4">
    <source>
        <dbReference type="EMBL" id="KAK1735119.1"/>
    </source>
</evidence>
<dbReference type="EMBL" id="JATAAI010000035">
    <property type="protein sequence ID" value="KAK1735119.1"/>
    <property type="molecule type" value="Genomic_DNA"/>
</dbReference>
<dbReference type="Proteomes" id="UP001224775">
    <property type="component" value="Unassembled WGS sequence"/>
</dbReference>
<dbReference type="Pfam" id="PF14312">
    <property type="entry name" value="FG-GAP_2"/>
    <property type="match status" value="1"/>
</dbReference>
<sequence>MKAEDSPSAADDVPPKPQSTTNVSKDDDASAPPQAKKQQHQVTEVPKFRFVSIAKKSAGYSSAAAGRWVEGKSAQELAAQYQEPDIVASDPSSSSVKKGQVVVGKLNLAERQVEMGLGAGGGVENKKEEEVDGVEEEQVIEEEQEDEAEEEKEEEVQPTVQEEEEVKESVMKESVDQSEENDLEAAVPPVTQNKTDVPPVTQNKKLFYDMRQGVLYCSDSGEVVATVNPVDKKEEDTSKEEDASDVRRKCSPKNRILSVLLLLLLAVVAALGAVFATKPSNDDTSSGLRGENQKNEEGTAAAGANTTATAGPSETPRWDAPTASPKSPSTAFFNEPTLKPTQATAVQRCIIGSSLAEDTCVEEALIRQQLFVPRDGTDGTAELANVNFGHSLTFINDNILAAATDGSESDAGVHIYFKDNLNLYMHYQNIDDGDEKNLFGYSLAASRDTNTLVVGAPARARGQVECVQVWCEICSWSTFDYSPCGERLDVIVQQSSNGNEEEIKQQIMSSGRCIADEICSEVVSTGKVFIYEPTGNRWERVHIAISEDRSFGSVVAIEAGILVIGSPDEDKVDIYEKNGSGWTLMETKTSQTTGARFGSSLSLSDGILVVGAPLDSIGGAAYVYKRSSDSFAPQGPPLAPRDISPGDIFGEKVSVSGCTVAVSSRTASTASTTGTGSIRIFNYDTELDLYRADQIVEPAEEVAGVFPECLVMEGNNLLAGSSRGGSSSTGNLIQFSRRNNNVWTQTSVMSNPLQAAGSAAGFFGCGLSILDSTALVGAKGASGSRPGSFYVADLCPEDELV</sequence>
<keyword evidence="3" id="KW-1133">Transmembrane helix</keyword>
<feature type="compositionally biased region" description="Low complexity" evidence="2">
    <location>
        <begin position="298"/>
        <end position="311"/>
    </location>
</feature>
<name>A0AAD9D6X5_9STRA</name>
<feature type="region of interest" description="Disordered" evidence="2">
    <location>
        <begin position="228"/>
        <end position="248"/>
    </location>
</feature>
<evidence type="ECO:0000256" key="3">
    <source>
        <dbReference type="SAM" id="Phobius"/>
    </source>
</evidence>